<proteinExistence type="predicted"/>
<reference evidence="2" key="1">
    <citation type="submission" date="2021-01" db="EMBL/GenBank/DDBJ databases">
        <authorList>
            <person name="Corre E."/>
            <person name="Pelletier E."/>
            <person name="Niang G."/>
            <person name="Scheremetjew M."/>
            <person name="Finn R."/>
            <person name="Kale V."/>
            <person name="Holt S."/>
            <person name="Cochrane G."/>
            <person name="Meng A."/>
            <person name="Brown T."/>
            <person name="Cohen L."/>
        </authorList>
    </citation>
    <scope>NUCLEOTIDE SEQUENCE</scope>
    <source>
        <strain evidence="2">CCMP622</strain>
    </source>
</reference>
<dbReference type="InterPro" id="IPR036291">
    <property type="entry name" value="NAD(P)-bd_dom_sf"/>
</dbReference>
<evidence type="ECO:0000256" key="1">
    <source>
        <dbReference type="ARBA" id="ARBA00023002"/>
    </source>
</evidence>
<dbReference type="AlphaFoldDB" id="A0A7S2TIF0"/>
<evidence type="ECO:0008006" key="3">
    <source>
        <dbReference type="Google" id="ProtNLM"/>
    </source>
</evidence>
<dbReference type="InterPro" id="IPR045000">
    <property type="entry name" value="TR"/>
</dbReference>
<dbReference type="EMBL" id="HBHP01006277">
    <property type="protein sequence ID" value="CAD9751810.1"/>
    <property type="molecule type" value="Transcribed_RNA"/>
</dbReference>
<protein>
    <recommendedName>
        <fullName evidence="3">Tropinone reductase</fullName>
    </recommendedName>
</protein>
<dbReference type="SUPFAM" id="SSF51735">
    <property type="entry name" value="NAD(P)-binding Rossmann-fold domains"/>
    <property type="match status" value="1"/>
</dbReference>
<dbReference type="PRINTS" id="PR00080">
    <property type="entry name" value="SDRFAMILY"/>
</dbReference>
<dbReference type="PANTHER" id="PTHR42898">
    <property type="entry name" value="TROPINONE REDUCTASE"/>
    <property type="match status" value="1"/>
</dbReference>
<name>A0A7S2TIF0_9EUKA</name>
<organism evidence="2">
    <name type="scientific">Lotharella oceanica</name>
    <dbReference type="NCBI Taxonomy" id="641309"/>
    <lineage>
        <taxon>Eukaryota</taxon>
        <taxon>Sar</taxon>
        <taxon>Rhizaria</taxon>
        <taxon>Cercozoa</taxon>
        <taxon>Chlorarachniophyceae</taxon>
        <taxon>Lotharella</taxon>
    </lineage>
</organism>
<sequence length="281" mass="30584">MKPRAMRRLFSSTGPVAARWRLDGRSAIVTGGSKGIGKAVVEEFCKLGARVVTCGRNLSALEDLKAQMQEVGHKIVVHEADVSTFDGRRDFMKAAKGDLGDSVDVLVNNVGMNIRKPTADYTEAEFKQIMSTNWESAFHMTQLAYPMLLHSAKTNAPQTSSLTFVSSVAGGPSAMMSGTPYAATKASMNQFTRNLACEWGRDGIRVNAVAPWYTKTPLADAVLQNKEFYEKVMSRTPMGRVGEPEEVAELCAFLSMPASSYITGQTIAVDGGYSAQGFYFY</sequence>
<dbReference type="InterPro" id="IPR002347">
    <property type="entry name" value="SDR_fam"/>
</dbReference>
<dbReference type="PROSITE" id="PS00061">
    <property type="entry name" value="ADH_SHORT"/>
    <property type="match status" value="1"/>
</dbReference>
<dbReference type="Gene3D" id="3.40.50.720">
    <property type="entry name" value="NAD(P)-binding Rossmann-like Domain"/>
    <property type="match status" value="1"/>
</dbReference>
<dbReference type="FunFam" id="3.40.50.720:FF:000084">
    <property type="entry name" value="Short-chain dehydrogenase reductase"/>
    <property type="match status" value="1"/>
</dbReference>
<dbReference type="InterPro" id="IPR020904">
    <property type="entry name" value="Sc_DH/Rdtase_CS"/>
</dbReference>
<gene>
    <name evidence="2" type="ORF">LSP00402_LOCUS3881</name>
</gene>
<dbReference type="Pfam" id="PF13561">
    <property type="entry name" value="adh_short_C2"/>
    <property type="match status" value="1"/>
</dbReference>
<evidence type="ECO:0000313" key="2">
    <source>
        <dbReference type="EMBL" id="CAD9751810.1"/>
    </source>
</evidence>
<accession>A0A7S2TIF0</accession>
<dbReference type="GO" id="GO:0016491">
    <property type="term" value="F:oxidoreductase activity"/>
    <property type="evidence" value="ECO:0007669"/>
    <property type="project" value="UniProtKB-KW"/>
</dbReference>
<keyword evidence="1" id="KW-0560">Oxidoreductase</keyword>
<dbReference type="PANTHER" id="PTHR42898:SF6">
    <property type="entry name" value="NADP-DEPENDENT MANNITOL DEHYDROGENASE"/>
    <property type="match status" value="1"/>
</dbReference>
<dbReference type="PRINTS" id="PR00081">
    <property type="entry name" value="GDHRDH"/>
</dbReference>